<reference evidence="1" key="1">
    <citation type="journal article" date="2023" name="Mol. Phylogenet. Evol.">
        <title>Genome-scale phylogeny and comparative genomics of the fungal order Sordariales.</title>
        <authorList>
            <person name="Hensen N."/>
            <person name="Bonometti L."/>
            <person name="Westerberg I."/>
            <person name="Brannstrom I.O."/>
            <person name="Guillou S."/>
            <person name="Cros-Aarteil S."/>
            <person name="Calhoun S."/>
            <person name="Haridas S."/>
            <person name="Kuo A."/>
            <person name="Mondo S."/>
            <person name="Pangilinan J."/>
            <person name="Riley R."/>
            <person name="LaButti K."/>
            <person name="Andreopoulos B."/>
            <person name="Lipzen A."/>
            <person name="Chen C."/>
            <person name="Yan M."/>
            <person name="Daum C."/>
            <person name="Ng V."/>
            <person name="Clum A."/>
            <person name="Steindorff A."/>
            <person name="Ohm R.A."/>
            <person name="Martin F."/>
            <person name="Silar P."/>
            <person name="Natvig D.O."/>
            <person name="Lalanne C."/>
            <person name="Gautier V."/>
            <person name="Ament-Velasquez S.L."/>
            <person name="Kruys A."/>
            <person name="Hutchinson M.I."/>
            <person name="Powell A.J."/>
            <person name="Barry K."/>
            <person name="Miller A.N."/>
            <person name="Grigoriev I.V."/>
            <person name="Debuchy R."/>
            <person name="Gladieux P."/>
            <person name="Hiltunen Thoren M."/>
            <person name="Johannesson H."/>
        </authorList>
    </citation>
    <scope>NUCLEOTIDE SEQUENCE</scope>
    <source>
        <strain evidence="1">CBS 508.74</strain>
    </source>
</reference>
<keyword evidence="2" id="KW-1185">Reference proteome</keyword>
<sequence>MNNSGTEHPGWPRDLYKPIGMVELKEITDRLPRCTKCGQYLPSLSLYRSVELFPPPPDSAYARARHVWL</sequence>
<dbReference type="EMBL" id="MU853344">
    <property type="protein sequence ID" value="KAK4111958.1"/>
    <property type="molecule type" value="Genomic_DNA"/>
</dbReference>
<evidence type="ECO:0000313" key="1">
    <source>
        <dbReference type="EMBL" id="KAK4111958.1"/>
    </source>
</evidence>
<comment type="caution">
    <text evidence="1">The sequence shown here is derived from an EMBL/GenBank/DDBJ whole genome shotgun (WGS) entry which is preliminary data.</text>
</comment>
<proteinExistence type="predicted"/>
<organism evidence="1 2">
    <name type="scientific">Canariomyces notabilis</name>
    <dbReference type="NCBI Taxonomy" id="2074819"/>
    <lineage>
        <taxon>Eukaryota</taxon>
        <taxon>Fungi</taxon>
        <taxon>Dikarya</taxon>
        <taxon>Ascomycota</taxon>
        <taxon>Pezizomycotina</taxon>
        <taxon>Sordariomycetes</taxon>
        <taxon>Sordariomycetidae</taxon>
        <taxon>Sordariales</taxon>
        <taxon>Chaetomiaceae</taxon>
        <taxon>Canariomyces</taxon>
    </lineage>
</organism>
<reference evidence="1" key="2">
    <citation type="submission" date="2023-05" db="EMBL/GenBank/DDBJ databases">
        <authorList>
            <consortium name="Lawrence Berkeley National Laboratory"/>
            <person name="Steindorff A."/>
            <person name="Hensen N."/>
            <person name="Bonometti L."/>
            <person name="Westerberg I."/>
            <person name="Brannstrom I.O."/>
            <person name="Guillou S."/>
            <person name="Cros-Aarteil S."/>
            <person name="Calhoun S."/>
            <person name="Haridas S."/>
            <person name="Kuo A."/>
            <person name="Mondo S."/>
            <person name="Pangilinan J."/>
            <person name="Riley R."/>
            <person name="Labutti K."/>
            <person name="Andreopoulos B."/>
            <person name="Lipzen A."/>
            <person name="Chen C."/>
            <person name="Yanf M."/>
            <person name="Daum C."/>
            <person name="Ng V."/>
            <person name="Clum A."/>
            <person name="Ohm R."/>
            <person name="Martin F."/>
            <person name="Silar P."/>
            <person name="Natvig D."/>
            <person name="Lalanne C."/>
            <person name="Gautier V."/>
            <person name="Ament-Velasquez S.L."/>
            <person name="Kruys A."/>
            <person name="Hutchinson M.I."/>
            <person name="Powell A.J."/>
            <person name="Barry K."/>
            <person name="Miller A.N."/>
            <person name="Grigoriev I.V."/>
            <person name="Debuchy R."/>
            <person name="Gladieux P."/>
            <person name="Thoren M.H."/>
            <person name="Johannesson H."/>
        </authorList>
    </citation>
    <scope>NUCLEOTIDE SEQUENCE</scope>
    <source>
        <strain evidence="1">CBS 508.74</strain>
    </source>
</reference>
<dbReference type="RefSeq" id="XP_064669528.1">
    <property type="nucleotide sequence ID" value="XM_064808589.1"/>
</dbReference>
<protein>
    <submittedName>
        <fullName evidence="1">Uncharacterized protein</fullName>
    </submittedName>
</protein>
<name>A0AAN6TCP4_9PEZI</name>
<gene>
    <name evidence="1" type="ORF">N656DRAFT_132465</name>
</gene>
<dbReference type="AlphaFoldDB" id="A0AAN6TCP4"/>
<dbReference type="GeneID" id="89932712"/>
<dbReference type="Proteomes" id="UP001302812">
    <property type="component" value="Unassembled WGS sequence"/>
</dbReference>
<evidence type="ECO:0000313" key="2">
    <source>
        <dbReference type="Proteomes" id="UP001302812"/>
    </source>
</evidence>
<accession>A0AAN6TCP4</accession>